<organism evidence="2 3">
    <name type="scientific">Ralstonia mannitolilytica</name>
    <dbReference type="NCBI Taxonomy" id="105219"/>
    <lineage>
        <taxon>Bacteria</taxon>
        <taxon>Pseudomonadati</taxon>
        <taxon>Pseudomonadota</taxon>
        <taxon>Betaproteobacteria</taxon>
        <taxon>Burkholderiales</taxon>
        <taxon>Burkholderiaceae</taxon>
        <taxon>Ralstonia</taxon>
    </lineage>
</organism>
<dbReference type="InterPro" id="IPR017740">
    <property type="entry name" value="TssA-like"/>
</dbReference>
<dbReference type="RefSeq" id="WP_115043866.1">
    <property type="nucleotide sequence ID" value="NZ_BAAAEC010000003.1"/>
</dbReference>
<dbReference type="AlphaFoldDB" id="A0AAJ4ZJQ7"/>
<proteinExistence type="predicted"/>
<feature type="domain" description="ImpA N-terminal" evidence="1">
    <location>
        <begin position="23"/>
        <end position="146"/>
    </location>
</feature>
<sequence length="352" mass="38407">MFFSKKTNDAQPALPALIFPELLAPVSGAHPCGNDLEYDPEFVLLQSKVIPKQDAQYGEFVSPPEAINWTEVERDCRRLLLRTRDIRILVLLVRCRVRLDQAIGLRDGLAILSRLLETWPEAIHPQLVVDGEPDPAVRANALAALADPQGLVQDVRDLAIPPNGALRLRVRDIERSLSIPRASDALEPESVQQQLHALRKQDSATMSALDEAQAFASSIDSWARLHLPDDYPDLGTLLRLLDTVTGAVPPGASAVIALPVTERAPAGQQGLAGATVETPLATSLDSNPPETVMDRSAALASIRAARSWFEAHEPSSPVGLLLKQAERLSGKRFDEVFQAIPADLVERWAHDD</sequence>
<reference evidence="2 3" key="1">
    <citation type="submission" date="2018-06" db="EMBL/GenBank/DDBJ databases">
        <authorList>
            <consortium name="Pathogen Informatics"/>
            <person name="Doyle S."/>
        </authorList>
    </citation>
    <scope>NUCLEOTIDE SEQUENCE [LARGE SCALE GENOMIC DNA]</scope>
    <source>
        <strain evidence="2 3">NCTC10894</strain>
    </source>
</reference>
<name>A0AAJ4ZJQ7_9RALS</name>
<gene>
    <name evidence="2" type="ORF">NCTC10894_01151</name>
</gene>
<protein>
    <submittedName>
        <fullName evidence="2">Uncharacterized protein conserved in bacteria</fullName>
    </submittedName>
</protein>
<comment type="caution">
    <text evidence="2">The sequence shown here is derived from an EMBL/GenBank/DDBJ whole genome shotgun (WGS) entry which is preliminary data.</text>
</comment>
<evidence type="ECO:0000259" key="1">
    <source>
        <dbReference type="Pfam" id="PF06812"/>
    </source>
</evidence>
<evidence type="ECO:0000313" key="2">
    <source>
        <dbReference type="EMBL" id="SUD96810.1"/>
    </source>
</evidence>
<accession>A0AAJ4ZJQ7</accession>
<dbReference type="Pfam" id="PF06812">
    <property type="entry name" value="ImpA_N"/>
    <property type="match status" value="1"/>
</dbReference>
<dbReference type="InterPro" id="IPR010657">
    <property type="entry name" value="ImpA_N"/>
</dbReference>
<dbReference type="EMBL" id="UGVE01000001">
    <property type="protein sequence ID" value="SUD96810.1"/>
    <property type="molecule type" value="Genomic_DNA"/>
</dbReference>
<evidence type="ECO:0000313" key="3">
    <source>
        <dbReference type="Proteomes" id="UP000255008"/>
    </source>
</evidence>
<dbReference type="PANTHER" id="PTHR37951">
    <property type="entry name" value="CYTOPLASMIC PROTEIN-RELATED"/>
    <property type="match status" value="1"/>
</dbReference>
<dbReference type="PANTHER" id="PTHR37951:SF1">
    <property type="entry name" value="TYPE VI SECRETION SYSTEM COMPONENT TSSA1"/>
    <property type="match status" value="1"/>
</dbReference>
<dbReference type="Proteomes" id="UP000255008">
    <property type="component" value="Unassembled WGS sequence"/>
</dbReference>